<dbReference type="InterPro" id="IPR000048">
    <property type="entry name" value="IQ_motif_EF-hand-BS"/>
</dbReference>
<dbReference type="PROSITE" id="PS50096">
    <property type="entry name" value="IQ"/>
    <property type="match status" value="1"/>
</dbReference>
<feature type="non-terminal residue" evidence="7">
    <location>
        <position position="979"/>
    </location>
</feature>
<evidence type="ECO:0000313" key="8">
    <source>
        <dbReference type="Proteomes" id="UP000234254"/>
    </source>
</evidence>
<dbReference type="GO" id="GO:0007051">
    <property type="term" value="P:spindle organization"/>
    <property type="evidence" value="ECO:0007669"/>
    <property type="project" value="TreeGrafter"/>
</dbReference>
<evidence type="ECO:0000256" key="3">
    <source>
        <dbReference type="ARBA" id="ARBA00022737"/>
    </source>
</evidence>
<name>A0A2I1D4U5_ASPC2</name>
<dbReference type="PANTHER" id="PTHR22706:SF1">
    <property type="entry name" value="ASSEMBLY FACTOR FOR SPINDLE MICROTUBULES"/>
    <property type="match status" value="1"/>
</dbReference>
<evidence type="ECO:0000256" key="1">
    <source>
        <dbReference type="ARBA" id="ARBA00004496"/>
    </source>
</evidence>
<keyword evidence="8" id="KW-1185">Reference proteome</keyword>
<dbReference type="PANTHER" id="PTHR22706">
    <property type="entry name" value="ASSEMBLY FACTOR FOR SPINDLE MICROTUBULES"/>
    <property type="match status" value="1"/>
</dbReference>
<keyword evidence="2" id="KW-0963">Cytoplasm</keyword>
<dbReference type="AlphaFoldDB" id="A0A2I1D4U5"/>
<keyword evidence="4" id="KW-0112">Calmodulin-binding</keyword>
<dbReference type="OrthoDB" id="76388at2759"/>
<feature type="region of interest" description="Disordered" evidence="5">
    <location>
        <begin position="57"/>
        <end position="143"/>
    </location>
</feature>
<dbReference type="InterPro" id="IPR001715">
    <property type="entry name" value="CH_dom"/>
</dbReference>
<organism evidence="7 8">
    <name type="scientific">Aspergillus campestris (strain IBT 28561)</name>
    <dbReference type="NCBI Taxonomy" id="1392248"/>
    <lineage>
        <taxon>Eukaryota</taxon>
        <taxon>Fungi</taxon>
        <taxon>Dikarya</taxon>
        <taxon>Ascomycota</taxon>
        <taxon>Pezizomycotina</taxon>
        <taxon>Eurotiomycetes</taxon>
        <taxon>Eurotiomycetidae</taxon>
        <taxon>Eurotiales</taxon>
        <taxon>Aspergillaceae</taxon>
        <taxon>Aspergillus</taxon>
        <taxon>Aspergillus subgen. Circumdati</taxon>
    </lineage>
</organism>
<dbReference type="GO" id="GO:0051295">
    <property type="term" value="P:establishment of meiotic spindle localization"/>
    <property type="evidence" value="ECO:0007669"/>
    <property type="project" value="TreeGrafter"/>
</dbReference>
<evidence type="ECO:0000256" key="5">
    <source>
        <dbReference type="SAM" id="MobiDB-lite"/>
    </source>
</evidence>
<gene>
    <name evidence="7" type="ORF">P168DRAFT_224359</name>
</gene>
<proteinExistence type="predicted"/>
<dbReference type="InterPro" id="IPR051185">
    <property type="entry name" value="ASPM"/>
</dbReference>
<dbReference type="EMBL" id="MSFM01000005">
    <property type="protein sequence ID" value="PKY04893.1"/>
    <property type="molecule type" value="Genomic_DNA"/>
</dbReference>
<dbReference type="GO" id="GO:0000278">
    <property type="term" value="P:mitotic cell cycle"/>
    <property type="evidence" value="ECO:0007669"/>
    <property type="project" value="TreeGrafter"/>
</dbReference>
<reference evidence="7" key="1">
    <citation type="submission" date="2016-12" db="EMBL/GenBank/DDBJ databases">
        <title>The genomes of Aspergillus section Nigri reveals drivers in fungal speciation.</title>
        <authorList>
            <consortium name="DOE Joint Genome Institute"/>
            <person name="Vesth T.C."/>
            <person name="Nybo J."/>
            <person name="Theobald S."/>
            <person name="Brandl J."/>
            <person name="Frisvad J.C."/>
            <person name="Nielsen K.F."/>
            <person name="Lyhne E.K."/>
            <person name="Kogle M.E."/>
            <person name="Kuo A."/>
            <person name="Riley R."/>
            <person name="Clum A."/>
            <person name="Nolan M."/>
            <person name="Lipzen A."/>
            <person name="Salamov A."/>
            <person name="Henrissat B."/>
            <person name="Wiebenga A."/>
            <person name="De vries R.P."/>
            <person name="Grigoriev I.V."/>
            <person name="Mortensen U.H."/>
            <person name="Andersen M.R."/>
            <person name="Baker S.E."/>
        </authorList>
    </citation>
    <scope>NUCLEOTIDE SEQUENCE</scope>
    <source>
        <strain evidence="7">IBT 28561</strain>
    </source>
</reference>
<keyword evidence="3" id="KW-0677">Repeat</keyword>
<dbReference type="SMART" id="SM00015">
    <property type="entry name" value="IQ"/>
    <property type="match status" value="1"/>
</dbReference>
<dbReference type="GeneID" id="36540637"/>
<evidence type="ECO:0000256" key="4">
    <source>
        <dbReference type="ARBA" id="ARBA00022860"/>
    </source>
</evidence>
<dbReference type="GO" id="GO:0000922">
    <property type="term" value="C:spindle pole"/>
    <property type="evidence" value="ECO:0007669"/>
    <property type="project" value="TreeGrafter"/>
</dbReference>
<evidence type="ECO:0000259" key="6">
    <source>
        <dbReference type="PROSITE" id="PS50021"/>
    </source>
</evidence>
<dbReference type="GO" id="GO:0005737">
    <property type="term" value="C:cytoplasm"/>
    <property type="evidence" value="ECO:0007669"/>
    <property type="project" value="UniProtKB-SubCell"/>
</dbReference>
<comment type="caution">
    <text evidence="7">The sequence shown here is derived from an EMBL/GenBank/DDBJ whole genome shotgun (WGS) entry which is preliminary data.</text>
</comment>
<dbReference type="SUPFAM" id="SSF47576">
    <property type="entry name" value="Calponin-homology domain, CH-domain"/>
    <property type="match status" value="1"/>
</dbReference>
<accession>A0A2I1D4U5</accession>
<protein>
    <recommendedName>
        <fullName evidence="6">Calponin-homology (CH) domain-containing protein</fullName>
    </recommendedName>
</protein>
<dbReference type="PROSITE" id="PS50021">
    <property type="entry name" value="CH"/>
    <property type="match status" value="1"/>
</dbReference>
<sequence length="979" mass="108960">MSGLLEDVGTPCPPKSRIPRLDRCSNHNTSVTGLWDSSADQGDETCNIDFTMEVKKPVLTGTRPRRRTKTGSSFAIHEEDDAKSNQVTNKRRRDDSMADSGVNRKTSLLAQPAQRFRPKVSFAPSPSKRYRETVDPVKPVPTPEATAAANREFLVKINGSARSRPSPRKTDVHRDTVYVPPDETTVASTFMDIFSPVKSIPQQSVSDDTQSNCVQTQSFRRRHGNESRASIHRPPLRPSLKIAQESSIQIDVVGKNGGKENIPPGSVLGEKKVQPYKLWEPPAEDSKATKSVQCGSGDASRQKVVSKPLSTASINGSLQRAVLKTRNRSNQTSTDIVKSNISARQKSNSVNLEASTILRDSTTKPLRHSKPTAALSRTKVSSSVRRLDDEYPLIPDNITTTAMYEDDWLSHQEAVISQLVNTLIGQPDESQGVDDPAILRHELLGLYQDPSFTHLYKRVQASVLYGAMSIPKDVLIKNSRLTQDLGMKRKFLDLWTRTYDLRALRAAMETITGRRIPTPVTQDSGFDARAASDTQRSLKKKLEGFLDAFLLQNRDTDRSAKETSGSDPAAVGHAYRRTVLRSIMIIILLDKGRMGGTTIPRRLFLASSPFKSSAAVLQGLARFLLPSSGDILKALGHLDCQLDYEQHPLEEYDFRMHNLAVDLRDGVRLTRVVELLYPLTSYSDSFADRQWSLSQNLKLPCLGRAVKLFNVQIALDSLAAMPSSKKLVSHVRAEDIVDGHREKTVSLLWGLVSKWGLAKLVDWDDLRKEIDRLTQKAISLFGYEQVSCADWFTGAKSSNSKAENDESISLLTRWVSILAGLKGLHFENFSTSFGDGKIYAAIVDEYEEYVRGDSPSNPLPKTLPKLASRLRALGCSAEFTHLVLSGPSGKTHVLDSDLTIGALAFLCSRLLPASQRARAATVLQNAWRRVLARRELHLRTLAYSVAQHCAAVVQTRDRILWAQKTIARWWKKTKTRHQR</sequence>
<feature type="region of interest" description="Disordered" evidence="5">
    <location>
        <begin position="282"/>
        <end position="308"/>
    </location>
</feature>
<dbReference type="VEuPathDB" id="FungiDB:P168DRAFT_224359"/>
<feature type="domain" description="Calponin-homology (CH)" evidence="6">
    <location>
        <begin position="625"/>
        <end position="756"/>
    </location>
</feature>
<dbReference type="Proteomes" id="UP000234254">
    <property type="component" value="Unassembled WGS sequence"/>
</dbReference>
<dbReference type="GO" id="GO:0005516">
    <property type="term" value="F:calmodulin binding"/>
    <property type="evidence" value="ECO:0007669"/>
    <property type="project" value="UniProtKB-KW"/>
</dbReference>
<evidence type="ECO:0000313" key="7">
    <source>
        <dbReference type="EMBL" id="PKY04893.1"/>
    </source>
</evidence>
<dbReference type="RefSeq" id="XP_024693487.1">
    <property type="nucleotide sequence ID" value="XM_024833113.1"/>
</dbReference>
<dbReference type="Gene3D" id="1.10.418.10">
    <property type="entry name" value="Calponin-like domain"/>
    <property type="match status" value="1"/>
</dbReference>
<dbReference type="CDD" id="cd21223">
    <property type="entry name" value="CH_ASPM_rpt1"/>
    <property type="match status" value="1"/>
</dbReference>
<dbReference type="InterPro" id="IPR036872">
    <property type="entry name" value="CH_dom_sf"/>
</dbReference>
<comment type="subcellular location">
    <subcellularLocation>
        <location evidence="1">Cytoplasm</location>
    </subcellularLocation>
</comment>
<evidence type="ECO:0000256" key="2">
    <source>
        <dbReference type="ARBA" id="ARBA00022490"/>
    </source>
</evidence>